<feature type="domain" description="F-box" evidence="1">
    <location>
        <begin position="7"/>
        <end position="47"/>
    </location>
</feature>
<keyword evidence="3" id="KW-1185">Reference proteome</keyword>
<dbReference type="SMART" id="SM00256">
    <property type="entry name" value="FBOX"/>
    <property type="match status" value="1"/>
</dbReference>
<proteinExistence type="predicted"/>
<dbReference type="InterPro" id="IPR036047">
    <property type="entry name" value="F-box-like_dom_sf"/>
</dbReference>
<sequence>MSSMESLPTELIHRIALYYDVQDIHALACVSQSLIAACSDPCLFQARYMRQAPEPSSTLINDTHAFVSIVNDAIQASHPTQPGSANPGATLTLSYLAAITPVLSDLSAQLDDLMLWYRAVCTQIDYQFRRDYPSARVLEQTRALVGIFASLAVLGYTKSINLDVAAAAAPAFLIAILEARNWSSFHASNGTGVDLPLRQQAFCLAGGALENQALKNMHQLTFWLTNHTSHS</sequence>
<dbReference type="STRING" id="5466.A0A4R8RND7"/>
<name>A0A4R8RND7_COLTR</name>
<evidence type="ECO:0000259" key="1">
    <source>
        <dbReference type="SMART" id="SM00256"/>
    </source>
</evidence>
<dbReference type="Pfam" id="PF12937">
    <property type="entry name" value="F-box-like"/>
    <property type="match status" value="1"/>
</dbReference>
<organism evidence="2 3">
    <name type="scientific">Colletotrichum trifolii</name>
    <dbReference type="NCBI Taxonomy" id="5466"/>
    <lineage>
        <taxon>Eukaryota</taxon>
        <taxon>Fungi</taxon>
        <taxon>Dikarya</taxon>
        <taxon>Ascomycota</taxon>
        <taxon>Pezizomycotina</taxon>
        <taxon>Sordariomycetes</taxon>
        <taxon>Hypocreomycetidae</taxon>
        <taxon>Glomerellales</taxon>
        <taxon>Glomerellaceae</taxon>
        <taxon>Colletotrichum</taxon>
        <taxon>Colletotrichum orbiculare species complex</taxon>
    </lineage>
</organism>
<dbReference type="CDD" id="cd09917">
    <property type="entry name" value="F-box_SF"/>
    <property type="match status" value="1"/>
</dbReference>
<dbReference type="InterPro" id="IPR001810">
    <property type="entry name" value="F-box_dom"/>
</dbReference>
<reference evidence="2 3" key="1">
    <citation type="submission" date="2018-12" db="EMBL/GenBank/DDBJ databases">
        <title>Genome sequence and assembly of Colletotrichum trifolii.</title>
        <authorList>
            <person name="Gan P."/>
            <person name="Shirasu K."/>
        </authorList>
    </citation>
    <scope>NUCLEOTIDE SEQUENCE [LARGE SCALE GENOMIC DNA]</scope>
    <source>
        <strain evidence="2 3">543-2</strain>
    </source>
</reference>
<dbReference type="EMBL" id="RYZW01000062">
    <property type="protein sequence ID" value="TDZ54097.1"/>
    <property type="molecule type" value="Genomic_DNA"/>
</dbReference>
<evidence type="ECO:0000313" key="2">
    <source>
        <dbReference type="EMBL" id="TDZ54097.1"/>
    </source>
</evidence>
<evidence type="ECO:0000313" key="3">
    <source>
        <dbReference type="Proteomes" id="UP000295703"/>
    </source>
</evidence>
<dbReference type="Gene3D" id="1.20.1280.50">
    <property type="match status" value="1"/>
</dbReference>
<accession>A0A4R8RND7</accession>
<dbReference type="AlphaFoldDB" id="A0A4R8RND7"/>
<protein>
    <recommendedName>
        <fullName evidence="1">F-box domain-containing protein</fullName>
    </recommendedName>
</protein>
<gene>
    <name evidence="2" type="ORF">CTRI78_v006489</name>
</gene>
<dbReference type="Proteomes" id="UP000295703">
    <property type="component" value="Unassembled WGS sequence"/>
</dbReference>
<dbReference type="SUPFAM" id="SSF81383">
    <property type="entry name" value="F-box domain"/>
    <property type="match status" value="1"/>
</dbReference>
<comment type="caution">
    <text evidence="2">The sequence shown here is derived from an EMBL/GenBank/DDBJ whole genome shotgun (WGS) entry which is preliminary data.</text>
</comment>